<evidence type="ECO:0000256" key="11">
    <source>
        <dbReference type="SAM" id="Phobius"/>
    </source>
</evidence>
<feature type="transmembrane region" description="Helical" evidence="11">
    <location>
        <begin position="308"/>
        <end position="327"/>
    </location>
</feature>
<feature type="domain" description="Cation/H+ exchanger transmembrane" evidence="12">
    <location>
        <begin position="11"/>
        <end position="412"/>
    </location>
</feature>
<evidence type="ECO:0000256" key="4">
    <source>
        <dbReference type="ARBA" id="ARBA00022692"/>
    </source>
</evidence>
<name>A0A4R5N7B8_9LACO</name>
<evidence type="ECO:0000259" key="12">
    <source>
        <dbReference type="Pfam" id="PF00999"/>
    </source>
</evidence>
<evidence type="ECO:0000256" key="1">
    <source>
        <dbReference type="ARBA" id="ARBA00004651"/>
    </source>
</evidence>
<dbReference type="GO" id="GO:0098719">
    <property type="term" value="P:sodium ion import across plasma membrane"/>
    <property type="evidence" value="ECO:0007669"/>
    <property type="project" value="TreeGrafter"/>
</dbReference>
<proteinExistence type="predicted"/>
<keyword evidence="7" id="KW-0406">Ion transport</keyword>
<dbReference type="GO" id="GO:0015386">
    <property type="term" value="F:potassium:proton antiporter activity"/>
    <property type="evidence" value="ECO:0007669"/>
    <property type="project" value="TreeGrafter"/>
</dbReference>
<evidence type="ECO:0000313" key="14">
    <source>
        <dbReference type="Proteomes" id="UP000295681"/>
    </source>
</evidence>
<feature type="transmembrane region" description="Helical" evidence="11">
    <location>
        <begin position="182"/>
        <end position="204"/>
    </location>
</feature>
<feature type="transmembrane region" description="Helical" evidence="11">
    <location>
        <begin position="216"/>
        <end position="234"/>
    </location>
</feature>
<evidence type="ECO:0000256" key="2">
    <source>
        <dbReference type="ARBA" id="ARBA00022448"/>
    </source>
</evidence>
<dbReference type="Gene3D" id="6.10.140.1330">
    <property type="match status" value="1"/>
</dbReference>
<evidence type="ECO:0000256" key="5">
    <source>
        <dbReference type="ARBA" id="ARBA00022989"/>
    </source>
</evidence>
<dbReference type="PANTHER" id="PTHR10110">
    <property type="entry name" value="SODIUM/HYDROGEN EXCHANGER"/>
    <property type="match status" value="1"/>
</dbReference>
<dbReference type="AlphaFoldDB" id="A0A4R5N7B8"/>
<accession>A0A4R5N7B8</accession>
<dbReference type="GO" id="GO:0051453">
    <property type="term" value="P:regulation of intracellular pH"/>
    <property type="evidence" value="ECO:0007669"/>
    <property type="project" value="TreeGrafter"/>
</dbReference>
<dbReference type="Proteomes" id="UP000295681">
    <property type="component" value="Unassembled WGS sequence"/>
</dbReference>
<dbReference type="PANTHER" id="PTHR10110:SF86">
    <property type="entry name" value="SODIUM_HYDROGEN EXCHANGER 7"/>
    <property type="match status" value="1"/>
</dbReference>
<dbReference type="GO" id="GO:0005886">
    <property type="term" value="C:plasma membrane"/>
    <property type="evidence" value="ECO:0007669"/>
    <property type="project" value="UniProtKB-SubCell"/>
</dbReference>
<dbReference type="InterPro" id="IPR006153">
    <property type="entry name" value="Cation/H_exchanger_TM"/>
</dbReference>
<dbReference type="GO" id="GO:0015385">
    <property type="term" value="F:sodium:proton antiporter activity"/>
    <property type="evidence" value="ECO:0007669"/>
    <property type="project" value="InterPro"/>
</dbReference>
<feature type="transmembrane region" description="Helical" evidence="11">
    <location>
        <begin position="6"/>
        <end position="24"/>
    </location>
</feature>
<comment type="caution">
    <text evidence="13">The sequence shown here is derived from an EMBL/GenBank/DDBJ whole genome shotgun (WGS) entry which is preliminary data.</text>
</comment>
<evidence type="ECO:0000256" key="3">
    <source>
        <dbReference type="ARBA" id="ARBA00022475"/>
    </source>
</evidence>
<evidence type="ECO:0000256" key="8">
    <source>
        <dbReference type="ARBA" id="ARBA00023136"/>
    </source>
</evidence>
<feature type="transmembrane region" description="Helical" evidence="11">
    <location>
        <begin position="278"/>
        <end position="302"/>
    </location>
</feature>
<keyword evidence="2" id="KW-0813">Transport</keyword>
<keyword evidence="8 11" id="KW-0472">Membrane</keyword>
<keyword evidence="5 11" id="KW-1133">Transmembrane helix</keyword>
<dbReference type="EMBL" id="PUFI01000015">
    <property type="protein sequence ID" value="TDG67721.1"/>
    <property type="molecule type" value="Genomic_DNA"/>
</dbReference>
<feature type="transmembrane region" description="Helical" evidence="11">
    <location>
        <begin position="31"/>
        <end position="48"/>
    </location>
</feature>
<keyword evidence="9" id="KW-0739">Sodium transport</keyword>
<dbReference type="Pfam" id="PF00999">
    <property type="entry name" value="Na_H_Exchanger"/>
    <property type="match status" value="1"/>
</dbReference>
<evidence type="ECO:0000256" key="6">
    <source>
        <dbReference type="ARBA" id="ARBA00023053"/>
    </source>
</evidence>
<keyword evidence="14" id="KW-1185">Reference proteome</keyword>
<dbReference type="InterPro" id="IPR018422">
    <property type="entry name" value="Cation/H_exchanger_CPA1"/>
</dbReference>
<evidence type="ECO:0000256" key="9">
    <source>
        <dbReference type="ARBA" id="ARBA00023201"/>
    </source>
</evidence>
<sequence>MVLLETVLVLVLAVGIANGLAHFIPGIPASFFQIAMGLILTFGLGLRIDVDSHWFMLLFIAPLLFNDAVRFPKRELWELRGPILGNAIVLVLLTTLVGGFLIHLLIPSLPKSVALALAAVVSPTDPVAVQAIARRVKLPPNVMHIVEGESLINDATGLVSFNTAIKATVAGTFLLGEAIGNFFWISIIGAIVGLVSASLVSWLRDKFSNATLLNDVMFHAVITLLMPFLIYWVAEEVFHASGVIAVVTGGILTKILSDQHMDIDSPEISLAMTRSWEIFAYILNGVIFVLLGIEIPFAMAGVVTSTQIHTGTAILYGIVTWFIIFMLRTSWVYLTQLTYRLKHKDNKISFRIALTSGLTGVRGAVTMAAVLTVPAFVESGAKFPQRDLLIFVAAVVVIMSLLVATLMLPIVTNEPTTRDFTQPDFDDNEDTDDEHHQADQYMSEDEARIIELRYGIQILREMQSSENQAIVYDLIFRKQQIIEQLKKRSGNAAYGDAFTESEQQLQHVAIKAQRDCLQQLLAQEKISPLAYTMSSQRLERLEKRDMQSYQHFSTRWFFVLFVKMIRNIRIWLADESTDRIRQENKLITRETSKAAIKALSDYASKFSADTVTNRIERQVAYNFIVTYRNRINILDRPNTPQQRQWDERMRLELELKALSAQREAIQQLYESGRITRQVGINIRQFINFTETTALAGKDEN</sequence>
<keyword evidence="3" id="KW-1003">Cell membrane</keyword>
<organism evidence="13 14">
    <name type="scientific">Leuconostoc fallax</name>
    <dbReference type="NCBI Taxonomy" id="1251"/>
    <lineage>
        <taxon>Bacteria</taxon>
        <taxon>Bacillati</taxon>
        <taxon>Bacillota</taxon>
        <taxon>Bacilli</taxon>
        <taxon>Lactobacillales</taxon>
        <taxon>Lactobacillaceae</taxon>
        <taxon>Leuconostoc</taxon>
    </lineage>
</organism>
<feature type="region of interest" description="Disordered" evidence="10">
    <location>
        <begin position="418"/>
        <end position="440"/>
    </location>
</feature>
<dbReference type="RefSeq" id="WP_133264645.1">
    <property type="nucleotide sequence ID" value="NZ_JAGYGP010000001.1"/>
</dbReference>
<keyword evidence="4 11" id="KW-0812">Transmembrane</keyword>
<feature type="transmembrane region" description="Helical" evidence="11">
    <location>
        <begin position="348"/>
        <end position="376"/>
    </location>
</feature>
<comment type="subcellular location">
    <subcellularLocation>
        <location evidence="1">Cell membrane</location>
        <topology evidence="1">Multi-pass membrane protein</topology>
    </subcellularLocation>
</comment>
<evidence type="ECO:0000313" key="13">
    <source>
        <dbReference type="EMBL" id="TDG67721.1"/>
    </source>
</evidence>
<gene>
    <name evidence="13" type="ORF">C5L23_001520</name>
</gene>
<feature type="transmembrane region" description="Helical" evidence="11">
    <location>
        <begin position="83"/>
        <end position="106"/>
    </location>
</feature>
<evidence type="ECO:0000256" key="10">
    <source>
        <dbReference type="SAM" id="MobiDB-lite"/>
    </source>
</evidence>
<evidence type="ECO:0000256" key="7">
    <source>
        <dbReference type="ARBA" id="ARBA00023065"/>
    </source>
</evidence>
<feature type="transmembrane region" description="Helical" evidence="11">
    <location>
        <begin position="240"/>
        <end position="257"/>
    </location>
</feature>
<reference evidence="13 14" key="1">
    <citation type="journal article" date="2019" name="Appl. Microbiol. Biotechnol.">
        <title>Uncovering carbohydrate metabolism through a genotype-phenotype association study of 56 lactic acid bacteria genomes.</title>
        <authorList>
            <person name="Buron-Moles G."/>
            <person name="Chailyan A."/>
            <person name="Dolejs I."/>
            <person name="Forster J."/>
            <person name="Miks M.H."/>
        </authorList>
    </citation>
    <scope>NUCLEOTIDE SEQUENCE [LARGE SCALE GENOMIC DNA]</scope>
    <source>
        <strain evidence="13 14">ATCC 700006</strain>
    </source>
</reference>
<keyword evidence="6" id="KW-0915">Sodium</keyword>
<feature type="transmembrane region" description="Helical" evidence="11">
    <location>
        <begin position="388"/>
        <end position="411"/>
    </location>
</feature>
<protein>
    <recommendedName>
        <fullName evidence="12">Cation/H+ exchanger transmembrane domain-containing protein</fullName>
    </recommendedName>
</protein>
<dbReference type="STRING" id="907931.GCA_000165675_00141"/>